<dbReference type="GO" id="GO:0046983">
    <property type="term" value="F:protein dimerization activity"/>
    <property type="evidence" value="ECO:0007669"/>
    <property type="project" value="InterPro"/>
</dbReference>
<dbReference type="Pfam" id="PF00989">
    <property type="entry name" value="PAS"/>
    <property type="match status" value="1"/>
</dbReference>
<evidence type="ECO:0000259" key="13">
    <source>
        <dbReference type="PROSITE" id="PS50112"/>
    </source>
</evidence>
<dbReference type="KEGG" id="hai:109371687"/>
<feature type="domain" description="PAS" evidence="13">
    <location>
        <begin position="288"/>
        <end position="353"/>
    </location>
</feature>
<keyword evidence="8" id="KW-0804">Transcription</keyword>
<evidence type="ECO:0000256" key="8">
    <source>
        <dbReference type="ARBA" id="ARBA00023163"/>
    </source>
</evidence>
<dbReference type="Pfam" id="PF23171">
    <property type="entry name" value="bHLH_HIF1A"/>
    <property type="match status" value="1"/>
</dbReference>
<dbReference type="SMART" id="SM00091">
    <property type="entry name" value="PAS"/>
    <property type="match status" value="1"/>
</dbReference>
<dbReference type="FunFam" id="3.30.450.20:FF:000056">
    <property type="entry name" value="aryl hydrocarbon receptor repressor"/>
    <property type="match status" value="1"/>
</dbReference>
<keyword evidence="7" id="KW-0238">DNA-binding</keyword>
<evidence type="ECO:0000256" key="3">
    <source>
        <dbReference type="ARBA" id="ARBA00022490"/>
    </source>
</evidence>
<evidence type="ECO:0000256" key="5">
    <source>
        <dbReference type="ARBA" id="ARBA00022843"/>
    </source>
</evidence>
<evidence type="ECO:0000259" key="14">
    <source>
        <dbReference type="PROSITE" id="PS50888"/>
    </source>
</evidence>
<feature type="compositionally biased region" description="Low complexity" evidence="12">
    <location>
        <begin position="102"/>
        <end position="122"/>
    </location>
</feature>
<dbReference type="GO" id="GO:0005634">
    <property type="term" value="C:nucleus"/>
    <property type="evidence" value="ECO:0007669"/>
    <property type="project" value="UniProtKB-SubCell"/>
</dbReference>
<dbReference type="GeneID" id="109371687"/>
<feature type="compositionally biased region" description="Low complexity" evidence="12">
    <location>
        <begin position="39"/>
        <end position="56"/>
    </location>
</feature>
<evidence type="ECO:0000256" key="4">
    <source>
        <dbReference type="ARBA" id="ARBA00022499"/>
    </source>
</evidence>
<evidence type="ECO:0000256" key="1">
    <source>
        <dbReference type="ARBA" id="ARBA00004123"/>
    </source>
</evidence>
<evidence type="ECO:0000256" key="11">
    <source>
        <dbReference type="ARBA" id="ARBA00071452"/>
    </source>
</evidence>
<proteinExistence type="predicted"/>
<evidence type="ECO:0000256" key="7">
    <source>
        <dbReference type="ARBA" id="ARBA00023125"/>
    </source>
</evidence>
<dbReference type="PANTHER" id="PTHR10649">
    <property type="entry name" value="ARYL HYDROCARBON RECEPTOR"/>
    <property type="match status" value="1"/>
</dbReference>
<keyword evidence="5" id="KW-0832">Ubl conjugation</keyword>
<feature type="region of interest" description="Disordered" evidence="12">
    <location>
        <begin position="653"/>
        <end position="680"/>
    </location>
</feature>
<comment type="function">
    <text evidence="10">Mediates dioxin toxicity and is involved in regulation of cell growth and differentiation. Represses the transcription activity of AHR by competing with this transcription factor for heterodimer formation with the ARNT and subsequently binding to the xenobiotic response element (XRE) sequence present in the promoter regulatory region of variety of genes. Represses CYP1A1 by binding the XRE sequence and recruiting ANKRA2, HDAC4 and/or HDAC5. Autoregulates its expression by associating with its own XRE site.</text>
</comment>
<dbReference type="InterPro" id="IPR036638">
    <property type="entry name" value="HLH_DNA-bd_sf"/>
</dbReference>
<dbReference type="SUPFAM" id="SSF47459">
    <property type="entry name" value="HLH, helix-loop-helix DNA-binding domain"/>
    <property type="match status" value="1"/>
</dbReference>
<dbReference type="GO" id="GO:0000976">
    <property type="term" value="F:transcription cis-regulatory region binding"/>
    <property type="evidence" value="ECO:0007669"/>
    <property type="project" value="TreeGrafter"/>
</dbReference>
<dbReference type="InterPro" id="IPR013767">
    <property type="entry name" value="PAS_fold"/>
</dbReference>
<dbReference type="CTD" id="57491"/>
<keyword evidence="4" id="KW-1017">Isopeptide bond</keyword>
<evidence type="ECO:0000256" key="10">
    <source>
        <dbReference type="ARBA" id="ARBA00058894"/>
    </source>
</evidence>
<gene>
    <name evidence="16" type="primary">AHRR</name>
</gene>
<feature type="region of interest" description="Disordered" evidence="12">
    <location>
        <begin position="1"/>
        <end position="144"/>
    </location>
</feature>
<feature type="domain" description="BHLH" evidence="14">
    <location>
        <begin position="199"/>
        <end position="252"/>
    </location>
</feature>
<dbReference type="Gene3D" id="3.30.450.20">
    <property type="entry name" value="PAS domain"/>
    <property type="match status" value="1"/>
</dbReference>
<reference evidence="16" key="1">
    <citation type="submission" date="2025-08" db="UniProtKB">
        <authorList>
            <consortium name="RefSeq"/>
        </authorList>
    </citation>
    <scope>IDENTIFICATION</scope>
    <source>
        <tissue evidence="16">Muscle</tissue>
    </source>
</reference>
<keyword evidence="16" id="KW-0675">Receptor</keyword>
<dbReference type="Gene3D" id="4.10.280.10">
    <property type="entry name" value="Helix-loop-helix DNA-binding domain"/>
    <property type="match status" value="1"/>
</dbReference>
<dbReference type="GO" id="GO:0034751">
    <property type="term" value="C:aryl hydrocarbon receptor complex"/>
    <property type="evidence" value="ECO:0007669"/>
    <property type="project" value="TreeGrafter"/>
</dbReference>
<evidence type="ECO:0000256" key="6">
    <source>
        <dbReference type="ARBA" id="ARBA00023015"/>
    </source>
</evidence>
<dbReference type="PROSITE" id="PS50888">
    <property type="entry name" value="BHLH"/>
    <property type="match status" value="1"/>
</dbReference>
<dbReference type="GO" id="GO:0005737">
    <property type="term" value="C:cytoplasm"/>
    <property type="evidence" value="ECO:0007669"/>
    <property type="project" value="UniProtKB-SubCell"/>
</dbReference>
<protein>
    <recommendedName>
        <fullName evidence="11">Aryl hydrocarbon receptor repressor</fullName>
    </recommendedName>
</protein>
<keyword evidence="15" id="KW-1185">Reference proteome</keyword>
<evidence type="ECO:0000256" key="12">
    <source>
        <dbReference type="SAM" id="MobiDB-lite"/>
    </source>
</evidence>
<dbReference type="InterPro" id="IPR035965">
    <property type="entry name" value="PAS-like_dom_sf"/>
</dbReference>
<comment type="subcellular location">
    <subcellularLocation>
        <location evidence="2">Cytoplasm</location>
    </subcellularLocation>
    <subcellularLocation>
        <location evidence="1">Nucleus</location>
    </subcellularLocation>
</comment>
<dbReference type="SUPFAM" id="SSF55785">
    <property type="entry name" value="PYP-like sensor domain (PAS domain)"/>
    <property type="match status" value="1"/>
</dbReference>
<evidence type="ECO:0000313" key="16">
    <source>
        <dbReference type="RefSeq" id="XP_019479900.1"/>
    </source>
</evidence>
<dbReference type="Proteomes" id="UP000694851">
    <property type="component" value="Unplaced"/>
</dbReference>
<evidence type="ECO:0000313" key="15">
    <source>
        <dbReference type="Proteomes" id="UP000694851"/>
    </source>
</evidence>
<dbReference type="InterPro" id="IPR039092">
    <property type="entry name" value="AHRR_bHLH"/>
</dbReference>
<dbReference type="GO" id="GO:0004879">
    <property type="term" value="F:nuclear receptor activity"/>
    <property type="evidence" value="ECO:0007669"/>
    <property type="project" value="TreeGrafter"/>
</dbReference>
<dbReference type="InterPro" id="IPR000014">
    <property type="entry name" value="PAS"/>
</dbReference>
<dbReference type="PROSITE" id="PS50112">
    <property type="entry name" value="PAS"/>
    <property type="match status" value="1"/>
</dbReference>
<evidence type="ECO:0000256" key="9">
    <source>
        <dbReference type="ARBA" id="ARBA00023242"/>
    </source>
</evidence>
<evidence type="ECO:0000256" key="2">
    <source>
        <dbReference type="ARBA" id="ARBA00004496"/>
    </source>
</evidence>
<feature type="region of interest" description="Disordered" evidence="12">
    <location>
        <begin position="187"/>
        <end position="211"/>
    </location>
</feature>
<keyword evidence="6" id="KW-0805">Transcription regulation</keyword>
<dbReference type="CDD" id="cd11435">
    <property type="entry name" value="bHLH-PAS_AhRR"/>
    <property type="match status" value="1"/>
</dbReference>
<dbReference type="GO" id="GO:0006805">
    <property type="term" value="P:xenobiotic metabolic process"/>
    <property type="evidence" value="ECO:0007669"/>
    <property type="project" value="InterPro"/>
</dbReference>
<feature type="compositionally biased region" description="Gly residues" evidence="12">
    <location>
        <begin position="1"/>
        <end position="16"/>
    </location>
</feature>
<sequence>MTALGDDGGARVGPGFWGPSDVGQRPRAPIRTRPREPGRAPAPGQVRAQAGWAQARGARDGSAGSWGREGRRAPPTPRGQLRGAEGGPWGRRAALRGAQTWGPGVRAGSARAPPAASAARGSRAGRARRGGAALPGAAWSPRCASRHPRCHRSGPGWAAPTCAPQLRAERPGLKTMIPPGECMYAGRKRRKPVQKQKAAAGAERSNPSKRHRDRLNAELDHLASLLPLPPDVVSKLDKLSVLRLSVSYLRVKSFFQAVQEQCPRQPAASVPSSGDGGARGGSVVLEGRLLLESLNGFALVVSAEGVIFYASATIADYLGFHQTDVMHQNIYDYIHVDDRQDFCRQLHWAMDPPQVACGQPLRSEPGEDAILGQLLRAQDGRAGPSEFSAFLTRCFVCRVRCLLDSTSGFLTMQFQGKLKFLFGQKRKALSGTALSPRLSLFCIVVPVLLPSVAEMKMKGAFLRAKHRADFAATTDTKAKATRSLCEAELRGKPNYLAGRNNGENGISVFRAQMDACRWARVPARATCLCLRGSPDLVLDPEGAAGDRARQEHEWVPSSSSGVRARREIHAYDCRFQTPRPMRHLNWVTGKHGQDGAKLKLELSRSDPLSVPVVSRVSGLPYPDTPGTIPAGSVSAFKNSPSCHQPPSAYASRASRALRDGVQSQVHPPNCPFPQGSLESRLPQPSVQRLAAGAYSTEDIKLRGVPMPPGAPCNPMLSLDVPIKMESDCGSEDAADGYSVSPSQVWLGASDMAKRQLVTFPTRMHLKTEPDSRPHLYAPHLGHGMPRAPPRPGRELAPVHPAPCMCLEVPPCLCVRGHQPPALGCDCRAPGTPPVIKREPLDSPPWASHSQGGVPGILPKSALATLVPSTASEYTFLP</sequence>
<dbReference type="AlphaFoldDB" id="A0A8B7PTY9"/>
<dbReference type="InterPro" id="IPR039091">
    <property type="entry name" value="AHR/AHRR"/>
</dbReference>
<dbReference type="CDD" id="cd00130">
    <property type="entry name" value="PAS"/>
    <property type="match status" value="1"/>
</dbReference>
<name>A0A8B7PTY9_HIPAR</name>
<dbReference type="SMART" id="SM00353">
    <property type="entry name" value="HLH"/>
    <property type="match status" value="1"/>
</dbReference>
<keyword evidence="9" id="KW-0539">Nucleus</keyword>
<organism evidence="15 16">
    <name type="scientific">Hipposideros armiger</name>
    <name type="common">Great Himalayan leaf-nosed bat</name>
    <dbReference type="NCBI Taxonomy" id="186990"/>
    <lineage>
        <taxon>Eukaryota</taxon>
        <taxon>Metazoa</taxon>
        <taxon>Chordata</taxon>
        <taxon>Craniata</taxon>
        <taxon>Vertebrata</taxon>
        <taxon>Euteleostomi</taxon>
        <taxon>Mammalia</taxon>
        <taxon>Eutheria</taxon>
        <taxon>Laurasiatheria</taxon>
        <taxon>Chiroptera</taxon>
        <taxon>Yinpterochiroptera</taxon>
        <taxon>Rhinolophoidea</taxon>
        <taxon>Hipposideridae</taxon>
        <taxon>Hipposideros</taxon>
    </lineage>
</organism>
<dbReference type="InterPro" id="IPR011598">
    <property type="entry name" value="bHLH_dom"/>
</dbReference>
<dbReference type="RefSeq" id="XP_019479900.1">
    <property type="nucleotide sequence ID" value="XM_019624355.1"/>
</dbReference>
<keyword evidence="3" id="KW-0963">Cytoplasm</keyword>
<accession>A0A8B7PTY9</accession>
<dbReference type="FunFam" id="4.10.280.10:FF:000041">
    <property type="entry name" value="aryl hydrocarbon receptor repressor"/>
    <property type="match status" value="1"/>
</dbReference>
<dbReference type="OrthoDB" id="7788762at2759"/>
<dbReference type="PANTHER" id="PTHR10649:SF3">
    <property type="entry name" value="ARYL HYDROCARBON RECEPTOR REPRESSOR"/>
    <property type="match status" value="1"/>
</dbReference>